<dbReference type="EC" id="3.2.1.52" evidence="3"/>
<dbReference type="InterPro" id="IPR036962">
    <property type="entry name" value="Glyco_hydro_3_N_sf"/>
</dbReference>
<dbReference type="GO" id="GO:0009254">
    <property type="term" value="P:peptidoglycan turnover"/>
    <property type="evidence" value="ECO:0007669"/>
    <property type="project" value="TreeGrafter"/>
</dbReference>
<gene>
    <name evidence="8" type="ORF">HNR53_002805</name>
</gene>
<dbReference type="Pfam" id="PF00933">
    <property type="entry name" value="Glyco_hydro_3"/>
    <property type="match status" value="1"/>
</dbReference>
<evidence type="ECO:0000259" key="7">
    <source>
        <dbReference type="Pfam" id="PF00933"/>
    </source>
</evidence>
<dbReference type="AlphaFoldDB" id="A0A7X0LW27"/>
<evidence type="ECO:0000256" key="4">
    <source>
        <dbReference type="ARBA" id="ARBA00022801"/>
    </source>
</evidence>
<feature type="domain" description="Glycoside hydrolase family 3 N-terminal" evidence="7">
    <location>
        <begin position="68"/>
        <end position="389"/>
    </location>
</feature>
<feature type="region of interest" description="Disordered" evidence="6">
    <location>
        <begin position="28"/>
        <end position="53"/>
    </location>
</feature>
<dbReference type="PANTHER" id="PTHR30480:SF13">
    <property type="entry name" value="BETA-HEXOSAMINIDASE"/>
    <property type="match status" value="1"/>
</dbReference>
<protein>
    <recommendedName>
        <fullName evidence="3">beta-N-acetylhexosaminidase</fullName>
        <ecNumber evidence="3">3.2.1.52</ecNumber>
    </recommendedName>
</protein>
<name>A0A7X0LW27_9BACI</name>
<comment type="caution">
    <text evidence="8">The sequence shown here is derived from an EMBL/GenBank/DDBJ whole genome shotgun (WGS) entry which is preliminary data.</text>
</comment>
<dbReference type="PANTHER" id="PTHR30480">
    <property type="entry name" value="BETA-HEXOSAMINIDASE-RELATED"/>
    <property type="match status" value="1"/>
</dbReference>
<sequence length="420" mass="45386">MVWKRLMVFAVVLVAALFVVQFMMSGEDSEETRPSPMKPAVDDEQPVNPKEQTTEVDAVAKTLAEMSLEEKIGQMLFAGISGTEMSDSTNRLINSYHVGGLIFYKNNIASTSQIVTLQNEIRAANAGGRLPLLLGVDQEGGRISRLPNEVTNLPTSLAIGNVNNPAYAFEIGTLLGKEVKAFGFNLDFAPVLDVNSNPNNPVIGDRSFGKHPEMVSTLGVETMKGIESENVIPVVKHFPGHGDTSVDSHLELPTVNKSLAELEELELIPFAAAVENGADVVMAAHILLPKIDPTYPSSMSKVILTDMLREQLGFNGVIITDDMTMGAIADNYSIAQAAVQSVKAGSDIILVAHGENNIQAAAAAIKAAIENGEMKEERIDESVARIIRLKQKYNLDDAKVSNVNTAQLNEEISEVLNQYN</sequence>
<evidence type="ECO:0000256" key="1">
    <source>
        <dbReference type="ARBA" id="ARBA00001231"/>
    </source>
</evidence>
<evidence type="ECO:0000313" key="8">
    <source>
        <dbReference type="EMBL" id="MBB6446155.1"/>
    </source>
</evidence>
<dbReference type="InterPro" id="IPR019800">
    <property type="entry name" value="Glyco_hydro_3_AS"/>
</dbReference>
<dbReference type="InterPro" id="IPR050226">
    <property type="entry name" value="NagZ_Beta-hexosaminidase"/>
</dbReference>
<dbReference type="Gene3D" id="3.20.20.300">
    <property type="entry name" value="Glycoside hydrolase, family 3, N-terminal domain"/>
    <property type="match status" value="1"/>
</dbReference>
<dbReference type="InterPro" id="IPR017853">
    <property type="entry name" value="GH"/>
</dbReference>
<dbReference type="NCBIfam" id="NF003740">
    <property type="entry name" value="PRK05337.1"/>
    <property type="match status" value="1"/>
</dbReference>
<dbReference type="InterPro" id="IPR001764">
    <property type="entry name" value="Glyco_hydro_3_N"/>
</dbReference>
<reference evidence="8 9" key="1">
    <citation type="submission" date="2020-08" db="EMBL/GenBank/DDBJ databases">
        <title>Genomic Encyclopedia of Type Strains, Phase IV (KMG-IV): sequencing the most valuable type-strain genomes for metagenomic binning, comparative biology and taxonomic classification.</title>
        <authorList>
            <person name="Goeker M."/>
        </authorList>
    </citation>
    <scope>NUCLEOTIDE SEQUENCE [LARGE SCALE GENOMIC DNA]</scope>
    <source>
        <strain evidence="8 9">DSM 5391</strain>
    </source>
</reference>
<evidence type="ECO:0000256" key="2">
    <source>
        <dbReference type="ARBA" id="ARBA00005336"/>
    </source>
</evidence>
<accession>A0A7X0LW27</accession>
<dbReference type="GO" id="GO:0004563">
    <property type="term" value="F:beta-N-acetylhexosaminidase activity"/>
    <property type="evidence" value="ECO:0007669"/>
    <property type="project" value="UniProtKB-EC"/>
</dbReference>
<evidence type="ECO:0000313" key="9">
    <source>
        <dbReference type="Proteomes" id="UP000531594"/>
    </source>
</evidence>
<dbReference type="GO" id="GO:0005975">
    <property type="term" value="P:carbohydrate metabolic process"/>
    <property type="evidence" value="ECO:0007669"/>
    <property type="project" value="InterPro"/>
</dbReference>
<evidence type="ECO:0000256" key="6">
    <source>
        <dbReference type="SAM" id="MobiDB-lite"/>
    </source>
</evidence>
<comment type="catalytic activity">
    <reaction evidence="1">
        <text>Hydrolysis of terminal non-reducing N-acetyl-D-hexosamine residues in N-acetyl-beta-D-hexosaminides.</text>
        <dbReference type="EC" id="3.2.1.52"/>
    </reaction>
</comment>
<dbReference type="Proteomes" id="UP000531594">
    <property type="component" value="Unassembled WGS sequence"/>
</dbReference>
<evidence type="ECO:0000256" key="5">
    <source>
        <dbReference type="ARBA" id="ARBA00023295"/>
    </source>
</evidence>
<dbReference type="EMBL" id="JACHGK010000009">
    <property type="protein sequence ID" value="MBB6446155.1"/>
    <property type="molecule type" value="Genomic_DNA"/>
</dbReference>
<keyword evidence="5" id="KW-0326">Glycosidase</keyword>
<proteinExistence type="inferred from homology"/>
<dbReference type="PROSITE" id="PS00775">
    <property type="entry name" value="GLYCOSYL_HYDROL_F3"/>
    <property type="match status" value="1"/>
</dbReference>
<keyword evidence="4 8" id="KW-0378">Hydrolase</keyword>
<dbReference type="RefSeq" id="WP_184526896.1">
    <property type="nucleotide sequence ID" value="NZ_JACHGK010000009.1"/>
</dbReference>
<dbReference type="SUPFAM" id="SSF51445">
    <property type="entry name" value="(Trans)glycosidases"/>
    <property type="match status" value="1"/>
</dbReference>
<comment type="similarity">
    <text evidence="2">Belongs to the glycosyl hydrolase 3 family.</text>
</comment>
<evidence type="ECO:0000256" key="3">
    <source>
        <dbReference type="ARBA" id="ARBA00012663"/>
    </source>
</evidence>
<keyword evidence="9" id="KW-1185">Reference proteome</keyword>
<organism evidence="8 9">
    <name type="scientific">Bacillus benzoevorans</name>
    <dbReference type="NCBI Taxonomy" id="1456"/>
    <lineage>
        <taxon>Bacteria</taxon>
        <taxon>Bacillati</taxon>
        <taxon>Bacillota</taxon>
        <taxon>Bacilli</taxon>
        <taxon>Bacillales</taxon>
        <taxon>Bacillaceae</taxon>
        <taxon>Bacillus</taxon>
    </lineage>
</organism>